<dbReference type="AlphaFoldDB" id="A0AAJ3KXY7"/>
<keyword evidence="1" id="KW-0680">Restriction system</keyword>
<dbReference type="InterPro" id="IPR052021">
    <property type="entry name" value="Type-I_RS_S_subunit"/>
</dbReference>
<dbReference type="GO" id="GO:0009307">
    <property type="term" value="P:DNA restriction-modification system"/>
    <property type="evidence" value="ECO:0007669"/>
    <property type="project" value="UniProtKB-KW"/>
</dbReference>
<dbReference type="PANTHER" id="PTHR30408">
    <property type="entry name" value="TYPE-1 RESTRICTION ENZYME ECOKI SPECIFICITY PROTEIN"/>
    <property type="match status" value="1"/>
</dbReference>
<dbReference type="SUPFAM" id="SSF116734">
    <property type="entry name" value="DNA methylase specificity domain"/>
    <property type="match status" value="1"/>
</dbReference>
<reference evidence="3 4" key="1">
    <citation type="journal article" date="2020" name="Front. Plant Sci.">
        <title>Isolation of Rhizosphere Bacteria That Improve Quality and Water Stress Tolerance in Greenhouse Ornamentals.</title>
        <authorList>
            <person name="Nordstedt N.P."/>
            <person name="Jones M.L."/>
        </authorList>
    </citation>
    <scope>NUCLEOTIDE SEQUENCE [LARGE SCALE GENOMIC DNA]</scope>
    <source>
        <strain evidence="3 4">C2F7</strain>
    </source>
</reference>
<dbReference type="GO" id="GO:0003677">
    <property type="term" value="F:DNA binding"/>
    <property type="evidence" value="ECO:0007669"/>
    <property type="project" value="UniProtKB-KW"/>
</dbReference>
<dbReference type="EMBL" id="JABFMS010000074">
    <property type="protein sequence ID" value="NUT84167.1"/>
    <property type="molecule type" value="Genomic_DNA"/>
</dbReference>
<dbReference type="PANTHER" id="PTHR30408:SF12">
    <property type="entry name" value="TYPE I RESTRICTION ENZYME MJAVIII SPECIFICITY SUBUNIT"/>
    <property type="match status" value="1"/>
</dbReference>
<gene>
    <name evidence="3" type="ORF">HNO85_24755</name>
</gene>
<keyword evidence="2" id="KW-0238">DNA-binding</keyword>
<evidence type="ECO:0000256" key="2">
    <source>
        <dbReference type="ARBA" id="ARBA00023125"/>
    </source>
</evidence>
<name>A0AAJ3KXY7_9PSED</name>
<protein>
    <recommendedName>
        <fullName evidence="5">Type I restriction modification DNA specificity domain-containing protein</fullName>
    </recommendedName>
</protein>
<dbReference type="Gene3D" id="3.90.220.20">
    <property type="entry name" value="DNA methylase specificity domains"/>
    <property type="match status" value="1"/>
</dbReference>
<evidence type="ECO:0008006" key="5">
    <source>
        <dbReference type="Google" id="ProtNLM"/>
    </source>
</evidence>
<proteinExistence type="predicted"/>
<sequence>MFDKDSFPTAIKTSLSKISESHALRCDSKQFESRFLMLDNLLSRGPTCYLSQFLPDPLVKGVQHIYLEEGEGVPVVNTLSIQKMSIKIDDCRYISEEAFAALTPARKLLKDDVLLTMDGGTSIGKPVLFDLDGDYTTDSHVAILRPKGISSKALVYLLASPLGQLQFQRFESGASGQTAVTEEDLRRFKFPLLALQHIEEEVSMLDTERLRIQVAREKLERDENHLWENFTLKVLRQ</sequence>
<evidence type="ECO:0000313" key="3">
    <source>
        <dbReference type="EMBL" id="NUT84167.1"/>
    </source>
</evidence>
<dbReference type="Proteomes" id="UP000562723">
    <property type="component" value="Unassembled WGS sequence"/>
</dbReference>
<accession>A0AAJ3KXY7</accession>
<comment type="caution">
    <text evidence="3">The sequence shown here is derived from an EMBL/GenBank/DDBJ whole genome shotgun (WGS) entry which is preliminary data.</text>
</comment>
<evidence type="ECO:0000256" key="1">
    <source>
        <dbReference type="ARBA" id="ARBA00022747"/>
    </source>
</evidence>
<organism evidence="3 4">
    <name type="scientific">Pseudomonas brassicacearum</name>
    <dbReference type="NCBI Taxonomy" id="930166"/>
    <lineage>
        <taxon>Bacteria</taxon>
        <taxon>Pseudomonadati</taxon>
        <taxon>Pseudomonadota</taxon>
        <taxon>Gammaproteobacteria</taxon>
        <taxon>Pseudomonadales</taxon>
        <taxon>Pseudomonadaceae</taxon>
        <taxon>Pseudomonas</taxon>
    </lineage>
</organism>
<evidence type="ECO:0000313" key="4">
    <source>
        <dbReference type="Proteomes" id="UP000562723"/>
    </source>
</evidence>
<dbReference type="RefSeq" id="WP_095963461.1">
    <property type="nucleotide sequence ID" value="NZ_JABFMS010000074.1"/>
</dbReference>
<dbReference type="InterPro" id="IPR044946">
    <property type="entry name" value="Restrct_endonuc_typeI_TRD_sf"/>
</dbReference>